<accession>A0AAU7GF48</accession>
<reference evidence="1" key="1">
    <citation type="submission" date="2024-05" db="EMBL/GenBank/DDBJ databases">
        <title>The Natural Products Discovery Center: Release of the First 8490 Sequenced Strains for Exploring Actinobacteria Biosynthetic Diversity.</title>
        <authorList>
            <person name="Kalkreuter E."/>
            <person name="Kautsar S.A."/>
            <person name="Yang D."/>
            <person name="Bader C.D."/>
            <person name="Teijaro C.N."/>
            <person name="Fluegel L."/>
            <person name="Davis C.M."/>
            <person name="Simpson J.R."/>
            <person name="Lauterbach L."/>
            <person name="Steele A.D."/>
            <person name="Gui C."/>
            <person name="Meng S."/>
            <person name="Li G."/>
            <person name="Viehrig K."/>
            <person name="Ye F."/>
            <person name="Su P."/>
            <person name="Kiefer A.F."/>
            <person name="Nichols A."/>
            <person name="Cepeda A.J."/>
            <person name="Yan W."/>
            <person name="Fan B."/>
            <person name="Jiang Y."/>
            <person name="Adhikari A."/>
            <person name="Zheng C.-J."/>
            <person name="Schuster L."/>
            <person name="Cowan T.M."/>
            <person name="Smanski M.J."/>
            <person name="Chevrette M.G."/>
            <person name="de Carvalho L.P.S."/>
            <person name="Shen B."/>
        </authorList>
    </citation>
    <scope>NUCLEOTIDE SEQUENCE</scope>
    <source>
        <strain evidence="1">NPDC080035</strain>
    </source>
</reference>
<organism evidence="1">
    <name type="scientific">Leifsonia sp. NPDC080035</name>
    <dbReference type="NCBI Taxonomy" id="3143936"/>
    <lineage>
        <taxon>Bacteria</taxon>
        <taxon>Bacillati</taxon>
        <taxon>Actinomycetota</taxon>
        <taxon>Actinomycetes</taxon>
        <taxon>Micrococcales</taxon>
        <taxon>Microbacteriaceae</taxon>
        <taxon>Leifsonia</taxon>
    </lineage>
</organism>
<gene>
    <name evidence="1" type="ORF">AAME72_01320</name>
</gene>
<dbReference type="EMBL" id="CP157390">
    <property type="protein sequence ID" value="XBM48511.1"/>
    <property type="molecule type" value="Genomic_DNA"/>
</dbReference>
<dbReference type="RefSeq" id="WP_348788461.1">
    <property type="nucleotide sequence ID" value="NZ_CP157390.1"/>
</dbReference>
<name>A0AAU7GF48_9MICO</name>
<dbReference type="AlphaFoldDB" id="A0AAU7GF48"/>
<sequence length="122" mass="13102">MSYRDMDAEGLLQTLALGISGEAGADRHAELQDAAKRLVPAAESLLRELADTVHRRTVGLVVLASSSNLALRGGASRRIKQAELDGYLRDYHPELLDLPLTYVTKALVTESADIGAKSKGTE</sequence>
<proteinExistence type="predicted"/>
<evidence type="ECO:0000313" key="1">
    <source>
        <dbReference type="EMBL" id="XBM48511.1"/>
    </source>
</evidence>
<protein>
    <submittedName>
        <fullName evidence="1">Uncharacterized protein</fullName>
    </submittedName>
</protein>